<dbReference type="Pfam" id="PF13432">
    <property type="entry name" value="TPR_16"/>
    <property type="match status" value="1"/>
</dbReference>
<dbReference type="PANTHER" id="PTHR44177">
    <property type="entry name" value="TETRATRICOPEPTIDE REPEAT PROTEIN 8"/>
    <property type="match status" value="1"/>
</dbReference>
<accession>A0A8B8GBE6</accession>
<dbReference type="SUPFAM" id="SSF48452">
    <property type="entry name" value="TPR-like"/>
    <property type="match status" value="1"/>
</dbReference>
<dbReference type="Gene3D" id="1.25.40.10">
    <property type="entry name" value="Tetratricopeptide repeat domain"/>
    <property type="match status" value="1"/>
</dbReference>
<feature type="compositionally biased region" description="Polar residues" evidence="1">
    <location>
        <begin position="90"/>
        <end position="100"/>
    </location>
</feature>
<dbReference type="Proteomes" id="UP000694846">
    <property type="component" value="Unplaced"/>
</dbReference>
<protein>
    <submittedName>
        <fullName evidence="3">Tetratricopeptide repeat protein 8</fullName>
    </submittedName>
</protein>
<dbReference type="Pfam" id="PF13181">
    <property type="entry name" value="TPR_8"/>
    <property type="match status" value="1"/>
</dbReference>
<dbReference type="CTD" id="33217"/>
<evidence type="ECO:0000313" key="2">
    <source>
        <dbReference type="Proteomes" id="UP000694846"/>
    </source>
</evidence>
<dbReference type="GO" id="GO:0036064">
    <property type="term" value="C:ciliary basal body"/>
    <property type="evidence" value="ECO:0007669"/>
    <property type="project" value="TreeGrafter"/>
</dbReference>
<dbReference type="AlphaFoldDB" id="A0A8B8GBE6"/>
<proteinExistence type="predicted"/>
<feature type="region of interest" description="Disordered" evidence="1">
    <location>
        <begin position="90"/>
        <end position="109"/>
    </location>
</feature>
<dbReference type="GeneID" id="112690330"/>
<organism evidence="2 3">
    <name type="scientific">Sipha flava</name>
    <name type="common">yellow sugarcane aphid</name>
    <dbReference type="NCBI Taxonomy" id="143950"/>
    <lineage>
        <taxon>Eukaryota</taxon>
        <taxon>Metazoa</taxon>
        <taxon>Ecdysozoa</taxon>
        <taxon>Arthropoda</taxon>
        <taxon>Hexapoda</taxon>
        <taxon>Insecta</taxon>
        <taxon>Pterygota</taxon>
        <taxon>Neoptera</taxon>
        <taxon>Paraneoptera</taxon>
        <taxon>Hemiptera</taxon>
        <taxon>Sternorrhyncha</taxon>
        <taxon>Aphidomorpha</taxon>
        <taxon>Aphidoidea</taxon>
        <taxon>Aphididae</taxon>
        <taxon>Sipha</taxon>
    </lineage>
</organism>
<dbReference type="InterPro" id="IPR011990">
    <property type="entry name" value="TPR-like_helical_dom_sf"/>
</dbReference>
<dbReference type="CDD" id="cd21341">
    <property type="entry name" value="TTC8_N"/>
    <property type="match status" value="1"/>
</dbReference>
<dbReference type="InterPro" id="IPR028796">
    <property type="entry name" value="BBS8"/>
</dbReference>
<dbReference type="InterPro" id="IPR019734">
    <property type="entry name" value="TPR_rpt"/>
</dbReference>
<dbReference type="RefSeq" id="XP_025420105.1">
    <property type="nucleotide sequence ID" value="XM_025564320.1"/>
</dbReference>
<dbReference type="OrthoDB" id="421121at2759"/>
<dbReference type="PANTHER" id="PTHR44177:SF1">
    <property type="entry name" value="TETRATRICOPEPTIDE REPEAT PROTEIN 8"/>
    <property type="match status" value="1"/>
</dbReference>
<reference evidence="3" key="1">
    <citation type="submission" date="2025-08" db="UniProtKB">
        <authorList>
            <consortium name="RefSeq"/>
        </authorList>
    </citation>
    <scope>IDENTIFICATION</scope>
    <source>
        <tissue evidence="3">Whole body</tissue>
    </source>
</reference>
<sequence>MVDNNVILLVDPFYAACIHLRKHNYDKCIECCTGILLKNPYDQATWALKMRALTEQLSIDDIEAEEEGIADSYFNSDAIAENARIGTSLRSTPNSCNQRPRTIDGRPLSGIVRPSTSSAGGNNLQKALKTPRTVGSSRPLTSQLARNIRLGTASMVSQMDGPFINISRLNFSKYASDKQLSKLLFNYIYYQQNDIRNALDFAVEATKCCFFEDPWWKVQLGKCYVMLGLLRDGESQFRSALQHGPNIEVFLRLSRLFVRLDQPLSSLDICQQALSWFPNEVTLLIEMARIFEGLNNISMSVKYYRDILELDATDMESIACIGLHHFYSDQPEVALRYYRRLLQLGLYNAELFNNLGLCSFYAQQFDVVTACFENALRLALDYNAAEIWYNISHIAIGFGDLDIAEHSLHLTLSLNSSHGAALNNLAVLQWRKNDVARAESLLNSAIAAEDHLYEPHYNKALLAQEEGDHQTSYVMLKKSLEIYPNHYNSRDILNKLKKYFSSL</sequence>
<evidence type="ECO:0000256" key="1">
    <source>
        <dbReference type="SAM" id="MobiDB-lite"/>
    </source>
</evidence>
<dbReference type="SMART" id="SM00028">
    <property type="entry name" value="TPR"/>
    <property type="match status" value="6"/>
</dbReference>
<dbReference type="GO" id="GO:0097730">
    <property type="term" value="C:non-motile cilium"/>
    <property type="evidence" value="ECO:0007669"/>
    <property type="project" value="TreeGrafter"/>
</dbReference>
<name>A0A8B8GBE6_9HEMI</name>
<keyword evidence="2" id="KW-1185">Reference proteome</keyword>
<dbReference type="GO" id="GO:1905515">
    <property type="term" value="P:non-motile cilium assembly"/>
    <property type="evidence" value="ECO:0007669"/>
    <property type="project" value="InterPro"/>
</dbReference>
<gene>
    <name evidence="3" type="primary">LOC112690330</name>
</gene>
<evidence type="ECO:0000313" key="3">
    <source>
        <dbReference type="RefSeq" id="XP_025420105.1"/>
    </source>
</evidence>
<dbReference type="GO" id="GO:0034464">
    <property type="term" value="C:BBSome"/>
    <property type="evidence" value="ECO:0007669"/>
    <property type="project" value="InterPro"/>
</dbReference>